<dbReference type="GO" id="GO:0005886">
    <property type="term" value="C:plasma membrane"/>
    <property type="evidence" value="ECO:0007669"/>
    <property type="project" value="UniProtKB-SubCell"/>
</dbReference>
<feature type="region of interest" description="Disordered" evidence="6">
    <location>
        <begin position="1"/>
        <end position="40"/>
    </location>
</feature>
<feature type="transmembrane region" description="Helical" evidence="7">
    <location>
        <begin position="104"/>
        <end position="125"/>
    </location>
</feature>
<evidence type="ECO:0000256" key="2">
    <source>
        <dbReference type="ARBA" id="ARBA00022475"/>
    </source>
</evidence>
<feature type="transmembrane region" description="Helical" evidence="7">
    <location>
        <begin position="146"/>
        <end position="164"/>
    </location>
</feature>
<dbReference type="AlphaFoldDB" id="A0A941EXH5"/>
<dbReference type="EMBL" id="JAGSOG010000266">
    <property type="protein sequence ID" value="MBR7838203.1"/>
    <property type="molecule type" value="Genomic_DNA"/>
</dbReference>
<evidence type="ECO:0000256" key="3">
    <source>
        <dbReference type="ARBA" id="ARBA00022692"/>
    </source>
</evidence>
<name>A0A941EXH5_9ACTN</name>
<dbReference type="Pfam" id="PF06271">
    <property type="entry name" value="RDD"/>
    <property type="match status" value="1"/>
</dbReference>
<evidence type="ECO:0000313" key="9">
    <source>
        <dbReference type="EMBL" id="MBR7838203.1"/>
    </source>
</evidence>
<keyword evidence="2" id="KW-1003">Cell membrane</keyword>
<organism evidence="9 10">
    <name type="scientific">Actinospica durhamensis</name>
    <dbReference type="NCBI Taxonomy" id="1508375"/>
    <lineage>
        <taxon>Bacteria</taxon>
        <taxon>Bacillati</taxon>
        <taxon>Actinomycetota</taxon>
        <taxon>Actinomycetes</taxon>
        <taxon>Catenulisporales</taxon>
        <taxon>Actinospicaceae</taxon>
        <taxon>Actinospica</taxon>
    </lineage>
</organism>
<comment type="subcellular location">
    <subcellularLocation>
        <location evidence="1">Cell membrane</location>
        <topology evidence="1">Multi-pass membrane protein</topology>
    </subcellularLocation>
</comment>
<sequence length="183" mass="18974">MTDRTTAAARAKASSKASATASSKATAPAPSGPSTRAALGGWLEGPNLHDGVAGAYRGERLGLPENGPGSLAGQGRRLGALVVDWGLALLVTRAFGWHSSTSQGQWGVIAIFAAEHLLLISLLGYTIGKRIFGLRVGKLGSPLTPLNVVIRTVLLLVVVPAVIWDRDGRGLHDRLAGTVELRG</sequence>
<feature type="compositionally biased region" description="Low complexity" evidence="6">
    <location>
        <begin position="1"/>
        <end position="38"/>
    </location>
</feature>
<dbReference type="RefSeq" id="WP_212532664.1">
    <property type="nucleotide sequence ID" value="NZ_JAGSOG010000266.1"/>
</dbReference>
<evidence type="ECO:0000256" key="6">
    <source>
        <dbReference type="SAM" id="MobiDB-lite"/>
    </source>
</evidence>
<keyword evidence="4 7" id="KW-1133">Transmembrane helix</keyword>
<evidence type="ECO:0000256" key="5">
    <source>
        <dbReference type="ARBA" id="ARBA00023136"/>
    </source>
</evidence>
<keyword evidence="10" id="KW-1185">Reference proteome</keyword>
<evidence type="ECO:0000313" key="10">
    <source>
        <dbReference type="Proteomes" id="UP000675781"/>
    </source>
</evidence>
<feature type="domain" description="RDD" evidence="8">
    <location>
        <begin position="72"/>
        <end position="177"/>
    </location>
</feature>
<evidence type="ECO:0000256" key="7">
    <source>
        <dbReference type="SAM" id="Phobius"/>
    </source>
</evidence>
<dbReference type="Proteomes" id="UP000675781">
    <property type="component" value="Unassembled WGS sequence"/>
</dbReference>
<evidence type="ECO:0000256" key="4">
    <source>
        <dbReference type="ARBA" id="ARBA00022989"/>
    </source>
</evidence>
<evidence type="ECO:0000256" key="1">
    <source>
        <dbReference type="ARBA" id="ARBA00004651"/>
    </source>
</evidence>
<accession>A0A941EXH5</accession>
<gene>
    <name evidence="9" type="ORF">KDL01_33330</name>
</gene>
<protein>
    <submittedName>
        <fullName evidence="9">RDD family protein</fullName>
    </submittedName>
</protein>
<dbReference type="PANTHER" id="PTHR36115:SF6">
    <property type="entry name" value="PROLINE-RICH ANTIGEN HOMOLOG"/>
    <property type="match status" value="1"/>
</dbReference>
<keyword evidence="5 7" id="KW-0472">Membrane</keyword>
<evidence type="ECO:0000259" key="8">
    <source>
        <dbReference type="Pfam" id="PF06271"/>
    </source>
</evidence>
<comment type="caution">
    <text evidence="9">The sequence shown here is derived from an EMBL/GenBank/DDBJ whole genome shotgun (WGS) entry which is preliminary data.</text>
</comment>
<reference evidence="9" key="1">
    <citation type="submission" date="2021-04" db="EMBL/GenBank/DDBJ databases">
        <title>Genome based classification of Actinospica acidithermotolerans sp. nov., an actinobacterium isolated from an Indonesian hot spring.</title>
        <authorList>
            <person name="Kusuma A.B."/>
            <person name="Putra K.E."/>
            <person name="Nafisah S."/>
            <person name="Loh J."/>
            <person name="Nouioui I."/>
            <person name="Goodfellow M."/>
        </authorList>
    </citation>
    <scope>NUCLEOTIDE SEQUENCE</scope>
    <source>
        <strain evidence="9">CSCA 57</strain>
    </source>
</reference>
<dbReference type="InterPro" id="IPR010432">
    <property type="entry name" value="RDD"/>
</dbReference>
<dbReference type="PANTHER" id="PTHR36115">
    <property type="entry name" value="PROLINE-RICH ANTIGEN HOMOLOG-RELATED"/>
    <property type="match status" value="1"/>
</dbReference>
<keyword evidence="3 7" id="KW-0812">Transmembrane</keyword>
<dbReference type="InterPro" id="IPR051791">
    <property type="entry name" value="Pra-immunoreactive"/>
</dbReference>
<proteinExistence type="predicted"/>